<dbReference type="RefSeq" id="WP_371385531.1">
    <property type="nucleotide sequence ID" value="NZ_JBGLYH010000007.1"/>
</dbReference>
<dbReference type="PROSITE" id="PS51898">
    <property type="entry name" value="TYR_RECOMBINASE"/>
    <property type="match status" value="1"/>
</dbReference>
<dbReference type="CDD" id="cd00796">
    <property type="entry name" value="INT_Rci_Hp1_C"/>
    <property type="match status" value="1"/>
</dbReference>
<dbReference type="Proteomes" id="UP001568698">
    <property type="component" value="Unassembled WGS sequence"/>
</dbReference>
<evidence type="ECO:0000256" key="2">
    <source>
        <dbReference type="ARBA" id="ARBA00023125"/>
    </source>
</evidence>
<dbReference type="InterPro" id="IPR050090">
    <property type="entry name" value="Tyrosine_recombinase_XerCD"/>
</dbReference>
<dbReference type="PROSITE" id="PS51900">
    <property type="entry name" value="CB"/>
    <property type="match status" value="1"/>
</dbReference>
<dbReference type="PANTHER" id="PTHR30349">
    <property type="entry name" value="PHAGE INTEGRASE-RELATED"/>
    <property type="match status" value="1"/>
</dbReference>
<keyword evidence="3" id="KW-0233">DNA recombination</keyword>
<dbReference type="PANTHER" id="PTHR30349:SF94">
    <property type="entry name" value="INTEGRASE_RECOMBINASE HI_1414-RELATED"/>
    <property type="match status" value="1"/>
</dbReference>
<dbReference type="InterPro" id="IPR002104">
    <property type="entry name" value="Integrase_catalytic"/>
</dbReference>
<dbReference type="InterPro" id="IPR010998">
    <property type="entry name" value="Integrase_recombinase_N"/>
</dbReference>
<evidence type="ECO:0000259" key="6">
    <source>
        <dbReference type="PROSITE" id="PS51900"/>
    </source>
</evidence>
<proteinExistence type="predicted"/>
<keyword evidence="1" id="KW-0229">DNA integration</keyword>
<gene>
    <name evidence="7" type="ORF">AB6M95_04445</name>
</gene>
<sequence length="328" mass="37635">MASINKRGTKQWNVRIRRKGYPLQTATFEKREDAETWARDVESKMDKGAFLCTKEAERTSLHEALDRYIEEYAPSLADHQREVNRAKFLQKRKIAQMSLAKVRGMDIAAFIKEREAEGVAGNTIRLDLATFSRLFETARKDWGMEYLDNPVKKARKPKVSRGRERRLQDGEEEKLLKHAPEDFGPVIKFALETAMRRGEIAALRWENVKLKESTVFLPKTKNGAARTVPLSPAALNVLKELPRDIKGSVFRLAPDEITQAMKKARAGAKLKDLRFHDLRHEAVSRLFEKTNLDIMQIQMITGHKTLQMLARYTHLRAVDLVKSLAETP</sequence>
<evidence type="ECO:0000256" key="4">
    <source>
        <dbReference type="PROSITE-ProRule" id="PRU01248"/>
    </source>
</evidence>
<dbReference type="Gene3D" id="1.10.443.10">
    <property type="entry name" value="Intergrase catalytic core"/>
    <property type="match status" value="1"/>
</dbReference>
<dbReference type="SUPFAM" id="SSF56349">
    <property type="entry name" value="DNA breaking-rejoining enzymes"/>
    <property type="match status" value="1"/>
</dbReference>
<name>A0ABV4K1T1_9BACT</name>
<evidence type="ECO:0000259" key="5">
    <source>
        <dbReference type="PROSITE" id="PS51898"/>
    </source>
</evidence>
<evidence type="ECO:0000256" key="3">
    <source>
        <dbReference type="ARBA" id="ARBA00023172"/>
    </source>
</evidence>
<keyword evidence="8" id="KW-1185">Reference proteome</keyword>
<dbReference type="Pfam" id="PF00589">
    <property type="entry name" value="Phage_integrase"/>
    <property type="match status" value="1"/>
</dbReference>
<dbReference type="InterPro" id="IPR044068">
    <property type="entry name" value="CB"/>
</dbReference>
<evidence type="ECO:0000313" key="8">
    <source>
        <dbReference type="Proteomes" id="UP001568698"/>
    </source>
</evidence>
<keyword evidence="2 4" id="KW-0238">DNA-binding</keyword>
<dbReference type="EMBL" id="JBGLYH010000007">
    <property type="protein sequence ID" value="MEZ7195989.1"/>
    <property type="molecule type" value="Genomic_DNA"/>
</dbReference>
<comment type="caution">
    <text evidence="7">The sequence shown here is derived from an EMBL/GenBank/DDBJ whole genome shotgun (WGS) entry which is preliminary data.</text>
</comment>
<dbReference type="InterPro" id="IPR011010">
    <property type="entry name" value="DNA_brk_join_enz"/>
</dbReference>
<reference evidence="7 8" key="1">
    <citation type="submission" date="2024-08" db="EMBL/GenBank/DDBJ databases">
        <title>Sulfate-reducing bacteria isolated from formation water of the oil field in Kazakhstan and description of Pseudodesulfovibrio sp.</title>
        <authorList>
            <person name="Bidzhieva S.K."/>
            <person name="Tourova T.P."/>
            <person name="Grouzdev D.S."/>
            <person name="Beletsky A.V."/>
            <person name="Sokolova D.S."/>
            <person name="Samigullina S.R."/>
            <person name="Poltaraus A.B."/>
            <person name="Avtukh A.N."/>
            <person name="Tereshina V.M."/>
            <person name="Zhaparov N.S."/>
            <person name="Mardanov A.V."/>
            <person name="Nazina T.N."/>
        </authorList>
    </citation>
    <scope>NUCLEOTIDE SEQUENCE [LARGE SCALE GENOMIC DNA]</scope>
    <source>
        <strain evidence="7 8">9FUS</strain>
    </source>
</reference>
<feature type="domain" description="Core-binding (CB)" evidence="6">
    <location>
        <begin position="59"/>
        <end position="139"/>
    </location>
</feature>
<dbReference type="Gene3D" id="1.10.150.130">
    <property type="match status" value="1"/>
</dbReference>
<organism evidence="7 8">
    <name type="scientific">Pseudodesulfovibrio karagichevae</name>
    <dbReference type="NCBI Taxonomy" id="3239305"/>
    <lineage>
        <taxon>Bacteria</taxon>
        <taxon>Pseudomonadati</taxon>
        <taxon>Thermodesulfobacteriota</taxon>
        <taxon>Desulfovibrionia</taxon>
        <taxon>Desulfovibrionales</taxon>
        <taxon>Desulfovibrionaceae</taxon>
    </lineage>
</organism>
<protein>
    <submittedName>
        <fullName evidence="7">Tyrosine-type recombinase/integrase</fullName>
    </submittedName>
</protein>
<evidence type="ECO:0000313" key="7">
    <source>
        <dbReference type="EMBL" id="MEZ7195989.1"/>
    </source>
</evidence>
<accession>A0ABV4K1T1</accession>
<evidence type="ECO:0000256" key="1">
    <source>
        <dbReference type="ARBA" id="ARBA00022908"/>
    </source>
</evidence>
<dbReference type="InterPro" id="IPR013762">
    <property type="entry name" value="Integrase-like_cat_sf"/>
</dbReference>
<feature type="domain" description="Tyr recombinase" evidence="5">
    <location>
        <begin position="161"/>
        <end position="325"/>
    </location>
</feature>